<accession>A0A2A2H5Y6</accession>
<organism evidence="5 6">
    <name type="scientific">Methanobacterium bryantii</name>
    <dbReference type="NCBI Taxonomy" id="2161"/>
    <lineage>
        <taxon>Archaea</taxon>
        <taxon>Methanobacteriati</taxon>
        <taxon>Methanobacteriota</taxon>
        <taxon>Methanomada group</taxon>
        <taxon>Methanobacteria</taxon>
        <taxon>Methanobacteriales</taxon>
        <taxon>Methanobacteriaceae</taxon>
        <taxon>Methanobacterium</taxon>
    </lineage>
</organism>
<dbReference type="InterPro" id="IPR035965">
    <property type="entry name" value="PAS-like_dom_sf"/>
</dbReference>
<dbReference type="OrthoDB" id="2830at2157"/>
<dbReference type="GO" id="GO:0006355">
    <property type="term" value="P:regulation of DNA-templated transcription"/>
    <property type="evidence" value="ECO:0007669"/>
    <property type="project" value="InterPro"/>
</dbReference>
<dbReference type="InterPro" id="IPR011006">
    <property type="entry name" value="CheY-like_superfamily"/>
</dbReference>
<dbReference type="PANTHER" id="PTHR44591">
    <property type="entry name" value="STRESS RESPONSE REGULATOR PROTEIN 1"/>
    <property type="match status" value="1"/>
</dbReference>
<dbReference type="SUPFAM" id="SSF55785">
    <property type="entry name" value="PYP-like sensor domain (PAS domain)"/>
    <property type="match status" value="1"/>
</dbReference>
<gene>
    <name evidence="5" type="ORF">ASJ80_11095</name>
</gene>
<dbReference type="GO" id="GO:0016301">
    <property type="term" value="F:kinase activity"/>
    <property type="evidence" value="ECO:0007669"/>
    <property type="project" value="UniProtKB-KW"/>
</dbReference>
<sequence>MAAAQIMVVEDERITAKDIQSALESAGYGVADLVFSGEDAVRKAGELQPDLVLMDIKLEGEMDGIEAATQIRERYDIPVIYLTAYSSASIVQRAKMTEPAGYLLKEQFGFLTKPFEESELNTTIEIALYNHKIEKRLRNREQWLAAILKSVSDAVIATDSKGRIKYMNPVAEELTGWIQEEAIGEDLDKILKILSKESTNIESGITSTDFFDKTVIRAKDGTKLLVGGSTTPIKDEKGNSDGLVVVFRKYRLN</sequence>
<dbReference type="Proteomes" id="UP000217784">
    <property type="component" value="Unassembled WGS sequence"/>
</dbReference>
<feature type="domain" description="PAS" evidence="4">
    <location>
        <begin position="140"/>
        <end position="198"/>
    </location>
</feature>
<dbReference type="PANTHER" id="PTHR44591:SF3">
    <property type="entry name" value="RESPONSE REGULATORY DOMAIN-CONTAINING PROTEIN"/>
    <property type="match status" value="1"/>
</dbReference>
<name>A0A2A2H5Y6_METBR</name>
<keyword evidence="5" id="KW-0808">Transferase</keyword>
<evidence type="ECO:0000313" key="6">
    <source>
        <dbReference type="Proteomes" id="UP000217784"/>
    </source>
</evidence>
<dbReference type="NCBIfam" id="TIGR00229">
    <property type="entry name" value="sensory_box"/>
    <property type="match status" value="1"/>
</dbReference>
<dbReference type="CDD" id="cd00130">
    <property type="entry name" value="PAS"/>
    <property type="match status" value="1"/>
</dbReference>
<dbReference type="SMART" id="SM00091">
    <property type="entry name" value="PAS"/>
    <property type="match status" value="1"/>
</dbReference>
<evidence type="ECO:0000259" key="3">
    <source>
        <dbReference type="PROSITE" id="PS50110"/>
    </source>
</evidence>
<dbReference type="Gene3D" id="3.30.450.20">
    <property type="entry name" value="PAS domain"/>
    <property type="match status" value="1"/>
</dbReference>
<dbReference type="SMART" id="SM00448">
    <property type="entry name" value="REC"/>
    <property type="match status" value="1"/>
</dbReference>
<dbReference type="InterPro" id="IPR001789">
    <property type="entry name" value="Sig_transdc_resp-reg_receiver"/>
</dbReference>
<feature type="domain" description="Response regulatory" evidence="3">
    <location>
        <begin position="5"/>
        <end position="128"/>
    </location>
</feature>
<dbReference type="Pfam" id="PF00989">
    <property type="entry name" value="PAS"/>
    <property type="match status" value="1"/>
</dbReference>
<evidence type="ECO:0000313" key="5">
    <source>
        <dbReference type="EMBL" id="PAV04849.1"/>
    </source>
</evidence>
<proteinExistence type="predicted"/>
<dbReference type="EMBL" id="LMVM01000012">
    <property type="protein sequence ID" value="PAV04849.1"/>
    <property type="molecule type" value="Genomic_DNA"/>
</dbReference>
<keyword evidence="5" id="KW-0418">Kinase</keyword>
<dbReference type="PROSITE" id="PS50110">
    <property type="entry name" value="RESPONSE_REGULATORY"/>
    <property type="match status" value="1"/>
</dbReference>
<dbReference type="CDD" id="cd17534">
    <property type="entry name" value="REC_DC-like"/>
    <property type="match status" value="1"/>
</dbReference>
<evidence type="ECO:0000256" key="1">
    <source>
        <dbReference type="ARBA" id="ARBA00022553"/>
    </source>
</evidence>
<feature type="modified residue" description="4-aspartylphosphate" evidence="2">
    <location>
        <position position="55"/>
    </location>
</feature>
<keyword evidence="6" id="KW-1185">Reference proteome</keyword>
<comment type="caution">
    <text evidence="5">The sequence shown here is derived from an EMBL/GenBank/DDBJ whole genome shotgun (WGS) entry which is preliminary data.</text>
</comment>
<reference evidence="5 6" key="1">
    <citation type="journal article" date="2017" name="BMC Genomics">
        <title>Genomic analysis of methanogenic archaea reveals a shift towards energy conservation.</title>
        <authorList>
            <person name="Gilmore S.P."/>
            <person name="Henske J.K."/>
            <person name="Sexton J.A."/>
            <person name="Solomon K.V."/>
            <person name="Seppala S."/>
            <person name="Yoo J.I."/>
            <person name="Huyett L.M."/>
            <person name="Pressman A."/>
            <person name="Cogan J.Z."/>
            <person name="Kivenson V."/>
            <person name="Peng X."/>
            <person name="Tan Y."/>
            <person name="Valentine D.L."/>
            <person name="O'Malley M.A."/>
        </authorList>
    </citation>
    <scope>NUCLEOTIDE SEQUENCE [LARGE SCALE GENOMIC DNA]</scope>
    <source>
        <strain evidence="5 6">M.o.H.</strain>
    </source>
</reference>
<dbReference type="InterPro" id="IPR013767">
    <property type="entry name" value="PAS_fold"/>
</dbReference>
<dbReference type="SUPFAM" id="SSF52172">
    <property type="entry name" value="CheY-like"/>
    <property type="match status" value="1"/>
</dbReference>
<dbReference type="RefSeq" id="WP_069585542.1">
    <property type="nucleotide sequence ID" value="NZ_LMVM01000012.1"/>
</dbReference>
<dbReference type="GO" id="GO:0000160">
    <property type="term" value="P:phosphorelay signal transduction system"/>
    <property type="evidence" value="ECO:0007669"/>
    <property type="project" value="InterPro"/>
</dbReference>
<evidence type="ECO:0000256" key="2">
    <source>
        <dbReference type="PROSITE-ProRule" id="PRU00169"/>
    </source>
</evidence>
<dbReference type="AlphaFoldDB" id="A0A2A2H5Y6"/>
<dbReference type="Gene3D" id="3.40.50.2300">
    <property type="match status" value="1"/>
</dbReference>
<dbReference type="PROSITE" id="PS50112">
    <property type="entry name" value="PAS"/>
    <property type="match status" value="1"/>
</dbReference>
<dbReference type="InterPro" id="IPR050595">
    <property type="entry name" value="Bact_response_regulator"/>
</dbReference>
<keyword evidence="1 2" id="KW-0597">Phosphoprotein</keyword>
<dbReference type="Pfam" id="PF00072">
    <property type="entry name" value="Response_reg"/>
    <property type="match status" value="1"/>
</dbReference>
<dbReference type="InterPro" id="IPR000014">
    <property type="entry name" value="PAS"/>
</dbReference>
<protein>
    <submittedName>
        <fullName evidence="5">Histidine kinase</fullName>
    </submittedName>
</protein>
<evidence type="ECO:0000259" key="4">
    <source>
        <dbReference type="PROSITE" id="PS50112"/>
    </source>
</evidence>